<comment type="cofactor">
    <cofactor evidence="5">
        <name>FAD</name>
        <dbReference type="ChEBI" id="CHEBI:57692"/>
    </cofactor>
    <text evidence="5">Binds 1 FAD per subunit.</text>
</comment>
<dbReference type="Pfam" id="PF00875">
    <property type="entry name" value="DNA_photolyase"/>
    <property type="match status" value="1"/>
</dbReference>
<evidence type="ECO:0000256" key="4">
    <source>
        <dbReference type="ARBA" id="ARBA00022991"/>
    </source>
</evidence>
<dbReference type="Pfam" id="PF03441">
    <property type="entry name" value="FAD_binding_7"/>
    <property type="match status" value="1"/>
</dbReference>
<dbReference type="InterPro" id="IPR006050">
    <property type="entry name" value="DNA_photolyase_N"/>
</dbReference>
<dbReference type="InterPro" id="IPR002081">
    <property type="entry name" value="Cryptochrome/DNA_photolyase_1"/>
</dbReference>
<feature type="binding site" evidence="5">
    <location>
        <position position="311"/>
    </location>
    <ligand>
        <name>FAD</name>
        <dbReference type="ChEBI" id="CHEBI:57692"/>
    </ligand>
</feature>
<evidence type="ECO:0000256" key="3">
    <source>
        <dbReference type="ARBA" id="ARBA00022827"/>
    </source>
</evidence>
<dbReference type="InterPro" id="IPR005101">
    <property type="entry name" value="Cryptochr/Photolyase_FAD-bd"/>
</dbReference>
<dbReference type="Proteomes" id="UP000327013">
    <property type="component" value="Chromosome 1"/>
</dbReference>
<dbReference type="InterPro" id="IPR018394">
    <property type="entry name" value="DNA_photolyase_1_CS_C"/>
</dbReference>
<evidence type="ECO:0000259" key="7">
    <source>
        <dbReference type="PROSITE" id="PS51645"/>
    </source>
</evidence>
<dbReference type="GO" id="GO:0005737">
    <property type="term" value="C:cytoplasm"/>
    <property type="evidence" value="ECO:0007669"/>
    <property type="project" value="TreeGrafter"/>
</dbReference>
<dbReference type="SUPFAM" id="SSF52425">
    <property type="entry name" value="Cryptochrome/photolyase, N-terminal domain"/>
    <property type="match status" value="1"/>
</dbReference>
<feature type="binding site" evidence="5">
    <location>
        <begin position="323"/>
        <end position="327"/>
    </location>
    <ligand>
        <name>FAD</name>
        <dbReference type="ChEBI" id="CHEBI:57692"/>
    </ligand>
</feature>
<dbReference type="AlphaFoldDB" id="A0A5N6QFL7"/>
<dbReference type="InterPro" id="IPR036134">
    <property type="entry name" value="Crypto/Photolyase_FAD-like_sf"/>
</dbReference>
<keyword evidence="9" id="KW-1185">Reference proteome</keyword>
<dbReference type="PANTHER" id="PTHR11455">
    <property type="entry name" value="CRYPTOCHROME"/>
    <property type="match status" value="1"/>
</dbReference>
<evidence type="ECO:0000256" key="6">
    <source>
        <dbReference type="SAM" id="MobiDB-lite"/>
    </source>
</evidence>
<dbReference type="GO" id="GO:0006950">
    <property type="term" value="P:response to stress"/>
    <property type="evidence" value="ECO:0007669"/>
    <property type="project" value="UniProtKB-ARBA"/>
</dbReference>
<feature type="binding site" evidence="5">
    <location>
        <position position="367"/>
    </location>
    <ligand>
        <name>FAD</name>
        <dbReference type="ChEBI" id="CHEBI:57692"/>
    </ligand>
</feature>
<protein>
    <recommendedName>
        <fullName evidence="7">Photolyase/cryptochrome alpha/beta domain-containing protein</fullName>
    </recommendedName>
</protein>
<evidence type="ECO:0000313" key="9">
    <source>
        <dbReference type="Proteomes" id="UP000327013"/>
    </source>
</evidence>
<feature type="binding site" evidence="5">
    <location>
        <begin position="468"/>
        <end position="470"/>
    </location>
    <ligand>
        <name>FAD</name>
        <dbReference type="ChEBI" id="CHEBI:57692"/>
    </ligand>
</feature>
<dbReference type="GO" id="GO:0005634">
    <property type="term" value="C:nucleus"/>
    <property type="evidence" value="ECO:0007669"/>
    <property type="project" value="TreeGrafter"/>
</dbReference>
<accession>A0A5N6QFL7</accession>
<dbReference type="GO" id="GO:0043153">
    <property type="term" value="P:entrainment of circadian clock by photoperiod"/>
    <property type="evidence" value="ECO:0007669"/>
    <property type="project" value="TreeGrafter"/>
</dbReference>
<dbReference type="PROSITE" id="PS51645">
    <property type="entry name" value="PHR_CRY_ALPHA_BETA"/>
    <property type="match status" value="1"/>
</dbReference>
<dbReference type="EMBL" id="CM017321">
    <property type="protein sequence ID" value="KAE7996950.1"/>
    <property type="molecule type" value="Genomic_DNA"/>
</dbReference>
<gene>
    <name evidence="8" type="ORF">FH972_001626</name>
</gene>
<proteinExistence type="inferred from homology"/>
<organism evidence="8 9">
    <name type="scientific">Carpinus fangiana</name>
    <dbReference type="NCBI Taxonomy" id="176857"/>
    <lineage>
        <taxon>Eukaryota</taxon>
        <taxon>Viridiplantae</taxon>
        <taxon>Streptophyta</taxon>
        <taxon>Embryophyta</taxon>
        <taxon>Tracheophyta</taxon>
        <taxon>Spermatophyta</taxon>
        <taxon>Magnoliopsida</taxon>
        <taxon>eudicotyledons</taxon>
        <taxon>Gunneridae</taxon>
        <taxon>Pentapetalae</taxon>
        <taxon>rosids</taxon>
        <taxon>fabids</taxon>
        <taxon>Fagales</taxon>
        <taxon>Betulaceae</taxon>
        <taxon>Carpinus</taxon>
    </lineage>
</organism>
<name>A0A5N6QFL7_9ROSI</name>
<dbReference type="Gene3D" id="3.40.50.620">
    <property type="entry name" value="HUPs"/>
    <property type="match status" value="1"/>
</dbReference>
<evidence type="ECO:0000313" key="8">
    <source>
        <dbReference type="EMBL" id="KAE7996950.1"/>
    </source>
</evidence>
<feature type="binding site" evidence="5">
    <location>
        <begin position="370"/>
        <end position="377"/>
    </location>
    <ligand>
        <name>FAD</name>
        <dbReference type="ChEBI" id="CHEBI:57692"/>
    </ligand>
</feature>
<dbReference type="Gene3D" id="1.10.579.10">
    <property type="entry name" value="DNA Cyclobutane Dipyrimidine Photolyase, subunit A, domain 3"/>
    <property type="match status" value="1"/>
</dbReference>
<dbReference type="SUPFAM" id="SSF48173">
    <property type="entry name" value="Cryptochrome/photolyase FAD-binding domain"/>
    <property type="match status" value="1"/>
</dbReference>
<dbReference type="InterPro" id="IPR036155">
    <property type="entry name" value="Crypto/Photolyase_N_sf"/>
</dbReference>
<dbReference type="PROSITE" id="PS00394">
    <property type="entry name" value="DNA_PHOTOLYASES_1_1"/>
    <property type="match status" value="1"/>
</dbReference>
<keyword evidence="2 5" id="KW-0285">Flavoprotein</keyword>
<evidence type="ECO:0000256" key="5">
    <source>
        <dbReference type="PIRSR" id="PIRSR602081-1"/>
    </source>
</evidence>
<comment type="similarity">
    <text evidence="1">Belongs to the DNA photolyase class-1 family.</text>
</comment>
<feature type="compositionally biased region" description="Polar residues" evidence="6">
    <location>
        <begin position="20"/>
        <end position="30"/>
    </location>
</feature>
<dbReference type="OrthoDB" id="435881at2759"/>
<feature type="domain" description="Photolyase/cryptochrome alpha/beta" evidence="7">
    <location>
        <begin position="67"/>
        <end position="204"/>
    </location>
</feature>
<evidence type="ECO:0000256" key="1">
    <source>
        <dbReference type="ARBA" id="ARBA00005862"/>
    </source>
</evidence>
<dbReference type="GO" id="GO:0003904">
    <property type="term" value="F:deoxyribodipyrimidine photo-lyase activity"/>
    <property type="evidence" value="ECO:0007669"/>
    <property type="project" value="TreeGrafter"/>
</dbReference>
<dbReference type="PRINTS" id="PR00147">
    <property type="entry name" value="DNAPHOTLYASE"/>
</dbReference>
<evidence type="ECO:0000256" key="2">
    <source>
        <dbReference type="ARBA" id="ARBA00022630"/>
    </source>
</evidence>
<dbReference type="GO" id="GO:0032922">
    <property type="term" value="P:circadian regulation of gene expression"/>
    <property type="evidence" value="ECO:0007669"/>
    <property type="project" value="TreeGrafter"/>
</dbReference>
<dbReference type="GO" id="GO:0003677">
    <property type="term" value="F:DNA binding"/>
    <property type="evidence" value="ECO:0007669"/>
    <property type="project" value="TreeGrafter"/>
</dbReference>
<keyword evidence="3 5" id="KW-0274">FAD</keyword>
<dbReference type="InterPro" id="IPR014729">
    <property type="entry name" value="Rossmann-like_a/b/a_fold"/>
</dbReference>
<keyword evidence="4" id="KW-0157">Chromophore</keyword>
<dbReference type="GO" id="GO:0071949">
    <property type="term" value="F:FAD binding"/>
    <property type="evidence" value="ECO:0007669"/>
    <property type="project" value="TreeGrafter"/>
</dbReference>
<feature type="region of interest" description="Disordered" evidence="6">
    <location>
        <begin position="1"/>
        <end position="38"/>
    </location>
</feature>
<dbReference type="GO" id="GO:0006139">
    <property type="term" value="P:nucleobase-containing compound metabolic process"/>
    <property type="evidence" value="ECO:0007669"/>
    <property type="project" value="UniProtKB-ARBA"/>
</dbReference>
<dbReference type="Gene3D" id="1.25.40.80">
    <property type="match status" value="1"/>
</dbReference>
<sequence length="570" mass="64472">MAKHGRTTSQDGDLPKSKQARSSEPGSKTNGLKHPTVARAKQIDADPPFFQLEELLNRSSNDVEPRNVLHWFRSKDLRMQDNHALSEASKKAKEVSGSLLTVYMFTPADMEWHGTSPARTDFILQSLKLLKGELAEKNIPLAIVTAKERKQKTDTILDFVDRHHVSHVYANYEYEIDELRRDIKVAHGLHDKDVALSILHDQTVITPGELIGGGGGPLKVYTPYHKAWCATVKAKPTLLDTYPDPSSNDASCKTAFKDLFASKVPQLSDAPSSKQFDSAEHRDRIRKLWPAGHAAGVDRLNKFLKSKVRSYGETRSNPGADSSSRMSPYFSAGLVSPREACSACLAHNRSAKADFISSSADIGVSAWVREIVFREFYRHTLIGKPSDSMNMPHNLKFDYVQWETNEDHWQAWCDGQTGMPLVDAGMRQLKAEAWMHNRARMNTASYLRTNLLIDYRRGERWFAQNLIDWDLANNTQGWEPSYTVFNPVSQAERNDPDAEYIKRWVPELKNLQGKEIFDPSARMSAKEFAKLEYPKPIVDWKKTKAIALETYKRDLHSHDGDEDEAGDASE</sequence>
<reference evidence="8 9" key="1">
    <citation type="submission" date="2019-06" db="EMBL/GenBank/DDBJ databases">
        <title>A chromosomal-level reference genome of Carpinus fangiana (Coryloideae, Betulaceae).</title>
        <authorList>
            <person name="Yang X."/>
            <person name="Wang Z."/>
            <person name="Zhang L."/>
            <person name="Hao G."/>
            <person name="Liu J."/>
            <person name="Yang Y."/>
        </authorList>
    </citation>
    <scope>NUCLEOTIDE SEQUENCE [LARGE SCALE GENOMIC DNA]</scope>
    <source>
        <strain evidence="8">Cfa_2016G</strain>
        <tissue evidence="8">Leaf</tissue>
    </source>
</reference>
<dbReference type="PANTHER" id="PTHR11455:SF18">
    <property type="entry name" value="SI:CH1073-390K14.1"/>
    <property type="match status" value="1"/>
</dbReference>